<sequence length="178" mass="20291">MNYTKGNIIYWSLLEYENWNFYMATTSKGLCYVGSHDGPFKELKDWTERRFPGFELLENHGALQPFKGEWLEYFQGKREWFTFAVNIQGTAFQQEVWEALQQIPYGETYTYSQLADMIHKPSAVRAVGAAVGANPVLIAVPCHRVIGKTGALTGYRGGLEMKKYLLELEKENGSSTNV</sequence>
<dbReference type="Pfam" id="PF01035">
    <property type="entry name" value="DNA_binding_1"/>
    <property type="match status" value="1"/>
</dbReference>
<feature type="domain" description="Methylated-DNA-[protein]-cysteine S-methyltransferase DNA binding" evidence="7">
    <location>
        <begin position="91"/>
        <end position="170"/>
    </location>
</feature>
<comment type="catalytic activity">
    <reaction evidence="1">
        <text>a 4-O-methyl-thymidine in DNA + L-cysteinyl-[protein] = a thymidine in DNA + S-methyl-L-cysteinyl-[protein]</text>
        <dbReference type="Rhea" id="RHEA:53428"/>
        <dbReference type="Rhea" id="RHEA-COMP:10131"/>
        <dbReference type="Rhea" id="RHEA-COMP:10132"/>
        <dbReference type="Rhea" id="RHEA-COMP:13555"/>
        <dbReference type="Rhea" id="RHEA-COMP:13556"/>
        <dbReference type="ChEBI" id="CHEBI:29950"/>
        <dbReference type="ChEBI" id="CHEBI:82612"/>
        <dbReference type="ChEBI" id="CHEBI:137386"/>
        <dbReference type="ChEBI" id="CHEBI:137387"/>
        <dbReference type="EC" id="2.1.1.63"/>
    </reaction>
</comment>
<gene>
    <name evidence="9" type="ORF">MUO15_11610</name>
</gene>
<evidence type="ECO:0000313" key="10">
    <source>
        <dbReference type="Proteomes" id="UP000830326"/>
    </source>
</evidence>
<protein>
    <submittedName>
        <fullName evidence="9">Methylated-DNA--[protein]-cysteine S-methyltransferase</fullName>
    </submittedName>
</protein>
<keyword evidence="4" id="KW-0227">DNA damage</keyword>
<keyword evidence="5" id="KW-0234">DNA repair</keyword>
<evidence type="ECO:0000256" key="3">
    <source>
        <dbReference type="ARBA" id="ARBA00022679"/>
    </source>
</evidence>
<evidence type="ECO:0000256" key="4">
    <source>
        <dbReference type="ARBA" id="ARBA00022763"/>
    </source>
</evidence>
<proteinExistence type="predicted"/>
<dbReference type="NCBIfam" id="TIGR00589">
    <property type="entry name" value="ogt"/>
    <property type="match status" value="1"/>
</dbReference>
<dbReference type="InterPro" id="IPR001497">
    <property type="entry name" value="MethylDNA_cys_MeTrfase_AS"/>
</dbReference>
<dbReference type="PANTHER" id="PTHR10815:SF12">
    <property type="entry name" value="METHYLATED-DNA--PROTEIN-CYSTEINE METHYLTRANSFERASE, INDUCIBLE"/>
    <property type="match status" value="1"/>
</dbReference>
<reference evidence="9" key="1">
    <citation type="submission" date="2022-04" db="EMBL/GenBank/DDBJ databases">
        <title>Halobacillus sp. isolated from saltern.</title>
        <authorList>
            <person name="Won M."/>
            <person name="Lee C.-M."/>
            <person name="Woen H.-Y."/>
            <person name="Kwon S.-W."/>
        </authorList>
    </citation>
    <scope>NUCLEOTIDE SEQUENCE</scope>
    <source>
        <strain evidence="9">SSHM10-5</strain>
    </source>
</reference>
<dbReference type="CDD" id="cd06445">
    <property type="entry name" value="ATase"/>
    <property type="match status" value="1"/>
</dbReference>
<dbReference type="RefSeq" id="WP_245029450.1">
    <property type="nucleotide sequence ID" value="NZ_CP095075.1"/>
</dbReference>
<dbReference type="EMBL" id="CP095075">
    <property type="protein sequence ID" value="UOR10348.1"/>
    <property type="molecule type" value="Genomic_DNA"/>
</dbReference>
<dbReference type="PANTHER" id="PTHR10815">
    <property type="entry name" value="METHYLATED-DNA--PROTEIN-CYSTEINE METHYLTRANSFERASE"/>
    <property type="match status" value="1"/>
</dbReference>
<name>A0ABY4H7D1_9BACI</name>
<evidence type="ECO:0000259" key="7">
    <source>
        <dbReference type="Pfam" id="PF01035"/>
    </source>
</evidence>
<dbReference type="InterPro" id="IPR036217">
    <property type="entry name" value="MethylDNA_cys_MeTrfase_DNAb"/>
</dbReference>
<dbReference type="PROSITE" id="PS00374">
    <property type="entry name" value="MGMT"/>
    <property type="match status" value="1"/>
</dbReference>
<evidence type="ECO:0000256" key="6">
    <source>
        <dbReference type="ARBA" id="ARBA00049348"/>
    </source>
</evidence>
<dbReference type="InterPro" id="IPR014048">
    <property type="entry name" value="MethylDNA_cys_MeTrfase_DNA-bd"/>
</dbReference>
<comment type="catalytic activity">
    <reaction evidence="6">
        <text>a 6-O-methyl-2'-deoxyguanosine in DNA + L-cysteinyl-[protein] = S-methyl-L-cysteinyl-[protein] + a 2'-deoxyguanosine in DNA</text>
        <dbReference type="Rhea" id="RHEA:24000"/>
        <dbReference type="Rhea" id="RHEA-COMP:10131"/>
        <dbReference type="Rhea" id="RHEA-COMP:10132"/>
        <dbReference type="Rhea" id="RHEA-COMP:11367"/>
        <dbReference type="Rhea" id="RHEA-COMP:11368"/>
        <dbReference type="ChEBI" id="CHEBI:29950"/>
        <dbReference type="ChEBI" id="CHEBI:82612"/>
        <dbReference type="ChEBI" id="CHEBI:85445"/>
        <dbReference type="ChEBI" id="CHEBI:85448"/>
        <dbReference type="EC" id="2.1.1.63"/>
    </reaction>
</comment>
<evidence type="ECO:0000256" key="2">
    <source>
        <dbReference type="ARBA" id="ARBA00022603"/>
    </source>
</evidence>
<dbReference type="Gene3D" id="1.10.10.10">
    <property type="entry name" value="Winged helix-like DNA-binding domain superfamily/Winged helix DNA-binding domain"/>
    <property type="match status" value="1"/>
</dbReference>
<keyword evidence="2" id="KW-0489">Methyltransferase</keyword>
<dbReference type="SUPFAM" id="SSF46767">
    <property type="entry name" value="Methylated DNA-protein cysteine methyltransferase, C-terminal domain"/>
    <property type="match status" value="1"/>
</dbReference>
<dbReference type="SUPFAM" id="SSF53155">
    <property type="entry name" value="Methylated DNA-protein cysteine methyltransferase domain"/>
    <property type="match status" value="1"/>
</dbReference>
<evidence type="ECO:0000313" key="9">
    <source>
        <dbReference type="EMBL" id="UOR10348.1"/>
    </source>
</evidence>
<keyword evidence="10" id="KW-1185">Reference proteome</keyword>
<keyword evidence="3" id="KW-0808">Transferase</keyword>
<accession>A0ABY4H7D1</accession>
<dbReference type="Proteomes" id="UP000830326">
    <property type="component" value="Chromosome"/>
</dbReference>
<evidence type="ECO:0000259" key="8">
    <source>
        <dbReference type="Pfam" id="PF02870"/>
    </source>
</evidence>
<evidence type="ECO:0000256" key="5">
    <source>
        <dbReference type="ARBA" id="ARBA00023204"/>
    </source>
</evidence>
<dbReference type="Pfam" id="PF02870">
    <property type="entry name" value="Methyltransf_1N"/>
    <property type="match status" value="1"/>
</dbReference>
<evidence type="ECO:0000256" key="1">
    <source>
        <dbReference type="ARBA" id="ARBA00001286"/>
    </source>
</evidence>
<organism evidence="9 10">
    <name type="scientific">Halobacillus amylolyticus</name>
    <dbReference type="NCBI Taxonomy" id="2932259"/>
    <lineage>
        <taxon>Bacteria</taxon>
        <taxon>Bacillati</taxon>
        <taxon>Bacillota</taxon>
        <taxon>Bacilli</taxon>
        <taxon>Bacillales</taxon>
        <taxon>Bacillaceae</taxon>
        <taxon>Halobacillus</taxon>
    </lineage>
</organism>
<dbReference type="InterPro" id="IPR036631">
    <property type="entry name" value="MGMT_N_sf"/>
</dbReference>
<dbReference type="InterPro" id="IPR036388">
    <property type="entry name" value="WH-like_DNA-bd_sf"/>
</dbReference>
<feature type="domain" description="Methylguanine DNA methyltransferase ribonuclease-like" evidence="8">
    <location>
        <begin position="9"/>
        <end position="86"/>
    </location>
</feature>
<dbReference type="Gene3D" id="3.30.160.70">
    <property type="entry name" value="Methylated DNA-protein cysteine methyltransferase domain"/>
    <property type="match status" value="1"/>
</dbReference>
<dbReference type="InterPro" id="IPR008332">
    <property type="entry name" value="MethylG_MeTrfase_N"/>
</dbReference>